<sequence length="453" mass="49863">MATANADFAAHGLCEAQPGTEEPSSREEHGDRELKSNTGANDHGSLSKNTGVPNSGPLGKSPSSKAALAKAIKALEEKDPDTLPEVPRPRAPTNFAPAASAAWRLERIQQYISRLEYNHTGTNYFTIRKDRGAKRLAGTAREIMRECLPIKCIEAVFLGFYLTLGMNDLVRIPLRFQSSVEQNGQFVFKHIVMAVGHKGRWGAIGLSRKETLMHRKIQFDSLAELIKDFCGAYGDLGHSVQHVGVGLPFGHCEHSMEPIHWRPLMIEFDGAARQWSEATEQAINTFVNRLEVIEPYVLAHGGELPTWFLDQHPTVKRPSGSVEGGSKSKKKSSKTKQLAKSGSKRSSLAEQSIASSDEQQEEGKKIDLEGASEEDGMEEERKEEDEADEDSNKNENNKEDSEASNEKDLNTAHLATMTAEDFLQAREPAPPSLEIPALGLMAVSIPRLEDLTL</sequence>
<dbReference type="AlphaFoldDB" id="A0A2R5GSD1"/>
<dbReference type="OrthoDB" id="9974232at2759"/>
<evidence type="ECO:0000313" key="4">
    <source>
        <dbReference type="Proteomes" id="UP000241890"/>
    </source>
</evidence>
<feature type="compositionally biased region" description="Basic and acidic residues" evidence="2">
    <location>
        <begin position="390"/>
        <end position="410"/>
    </location>
</feature>
<feature type="active site" evidence="1">
    <location>
        <position position="190"/>
    </location>
</feature>
<protein>
    <submittedName>
        <fullName evidence="3">Vasohibin-2</fullName>
    </submittedName>
</protein>
<dbReference type="PANTHER" id="PTHR15750">
    <property type="entry name" value="VASOHIBIN-1-LIKE ISOFORM X2"/>
    <property type="match status" value="1"/>
</dbReference>
<feature type="compositionally biased region" description="Polar residues" evidence="2">
    <location>
        <begin position="36"/>
        <end position="53"/>
    </location>
</feature>
<dbReference type="Proteomes" id="UP000241890">
    <property type="component" value="Unassembled WGS sequence"/>
</dbReference>
<feature type="active site" evidence="1">
    <location>
        <position position="152"/>
    </location>
</feature>
<dbReference type="PANTHER" id="PTHR15750:SF2">
    <property type="entry name" value="VASOHIBIN"/>
    <property type="match status" value="1"/>
</dbReference>
<dbReference type="InterPro" id="IPR028131">
    <property type="entry name" value="VASH1"/>
</dbReference>
<feature type="compositionally biased region" description="Polar residues" evidence="2">
    <location>
        <begin position="344"/>
        <end position="357"/>
    </location>
</feature>
<dbReference type="InParanoid" id="A0A2R5GSD1"/>
<comment type="caution">
    <text evidence="3">The sequence shown here is derived from an EMBL/GenBank/DDBJ whole genome shotgun (WGS) entry which is preliminary data.</text>
</comment>
<accession>A0A2R5GSD1</accession>
<evidence type="ECO:0000256" key="2">
    <source>
        <dbReference type="SAM" id="MobiDB-lite"/>
    </source>
</evidence>
<dbReference type="EMBL" id="BEYU01000084">
    <property type="protein sequence ID" value="GBG30784.1"/>
    <property type="molecule type" value="Genomic_DNA"/>
</dbReference>
<feature type="compositionally biased region" description="Acidic residues" evidence="2">
    <location>
        <begin position="370"/>
        <end position="389"/>
    </location>
</feature>
<evidence type="ECO:0000256" key="1">
    <source>
        <dbReference type="PIRSR" id="PIRSR628131-1"/>
    </source>
</evidence>
<feature type="active site" evidence="1">
    <location>
        <position position="207"/>
    </location>
</feature>
<proteinExistence type="predicted"/>
<dbReference type="Pfam" id="PF14822">
    <property type="entry name" value="Vasohibin"/>
    <property type="match status" value="1"/>
</dbReference>
<name>A0A2R5GSD1_9STRA</name>
<feature type="region of interest" description="Disordered" evidence="2">
    <location>
        <begin position="1"/>
        <end position="67"/>
    </location>
</feature>
<feature type="region of interest" description="Disordered" evidence="2">
    <location>
        <begin position="310"/>
        <end position="414"/>
    </location>
</feature>
<keyword evidence="4" id="KW-1185">Reference proteome</keyword>
<gene>
    <name evidence="3" type="ORF">FCC1311_070042</name>
</gene>
<organism evidence="3 4">
    <name type="scientific">Hondaea fermentalgiana</name>
    <dbReference type="NCBI Taxonomy" id="2315210"/>
    <lineage>
        <taxon>Eukaryota</taxon>
        <taxon>Sar</taxon>
        <taxon>Stramenopiles</taxon>
        <taxon>Bigyra</taxon>
        <taxon>Labyrinthulomycetes</taxon>
        <taxon>Thraustochytrida</taxon>
        <taxon>Thraustochytriidae</taxon>
        <taxon>Hondaea</taxon>
    </lineage>
</organism>
<feature type="compositionally biased region" description="Basic and acidic residues" evidence="2">
    <location>
        <begin position="23"/>
        <end position="35"/>
    </location>
</feature>
<reference evidence="3 4" key="1">
    <citation type="submission" date="2017-12" db="EMBL/GenBank/DDBJ databases">
        <title>Sequencing, de novo assembly and annotation of complete genome of a new Thraustochytrid species, strain FCC1311.</title>
        <authorList>
            <person name="Sedici K."/>
            <person name="Godart F."/>
            <person name="Aiese Cigliano R."/>
            <person name="Sanseverino W."/>
            <person name="Barakat M."/>
            <person name="Ortet P."/>
            <person name="Marechal E."/>
            <person name="Cagnac O."/>
            <person name="Amato A."/>
        </authorList>
    </citation>
    <scope>NUCLEOTIDE SEQUENCE [LARGE SCALE GENOMIC DNA]</scope>
</reference>
<evidence type="ECO:0000313" key="3">
    <source>
        <dbReference type="EMBL" id="GBG30784.1"/>
    </source>
</evidence>
<dbReference type="GO" id="GO:0005737">
    <property type="term" value="C:cytoplasm"/>
    <property type="evidence" value="ECO:0007669"/>
    <property type="project" value="InterPro"/>
</dbReference>